<dbReference type="PANTHER" id="PTHR47485:SF1">
    <property type="entry name" value="THYLAKOID LUMENAL 17.4 KDA PROTEIN, CHLOROPLASTIC"/>
    <property type="match status" value="1"/>
</dbReference>
<feature type="compositionally biased region" description="Basic and acidic residues" evidence="2">
    <location>
        <begin position="514"/>
        <end position="528"/>
    </location>
</feature>
<protein>
    <recommendedName>
        <fullName evidence="6">Pentapeptide repeat-containing protein</fullName>
    </recommendedName>
</protein>
<evidence type="ECO:0000313" key="4">
    <source>
        <dbReference type="EMBL" id="GCE60398.1"/>
    </source>
</evidence>
<dbReference type="Gene3D" id="2.160.20.80">
    <property type="entry name" value="E3 ubiquitin-protein ligase SopA"/>
    <property type="match status" value="1"/>
</dbReference>
<dbReference type="SUPFAM" id="SSF141571">
    <property type="entry name" value="Pentapeptide repeat-like"/>
    <property type="match status" value="1"/>
</dbReference>
<feature type="region of interest" description="Disordered" evidence="2">
    <location>
        <begin position="300"/>
        <end position="326"/>
    </location>
</feature>
<evidence type="ECO:0000256" key="2">
    <source>
        <dbReference type="SAM" id="MobiDB-lite"/>
    </source>
</evidence>
<dbReference type="InterPro" id="IPR001646">
    <property type="entry name" value="5peptide_repeat"/>
</dbReference>
<sequence length="528" mass="60013">MTASEIARLIIRIEETVNPDSEYYGKLVKWWEQDRELWHYGIGLSNTHFFNIGTIEAKELQILKRHDIIEHDIIEHRNLDIRGVPGIYSPFESDEIIERLKYSLRWLNDLPENSSKKKINGKALAFLIFTDDEAGTDKDSEPIDIDFASYLKQQSPQLKHNKIRDFFEKGKNWVYIFLGIFGFLIVVAIALIGEFGSDKPWIKGLLSVLLFSLSIFLVIIISNWISNFKWSGFQKKSFWDWLQLLIVPLMLAFGAFYLSYASETRDKQIAKDGEQQELLKDYFSKMQTLIVETKKSKDSQPKIVETKKSVETTKSKDSQPNPDGAPLLPEFIPIAEALTFAVLDQLDGKRKGKVITYLADSKLITANIKDKDSKPVIDLKNANLKEIEIDNLDMNGQLIDKDTIQGVIIRGADMTNANLKKVYLTYSDLTGSDLSNATLTTVDLTGAKMESVKLIETDIKDITISPQTDLNNACYLEGQEPQVQQNNKDKSSKLSLLQLLKNNNNDSKMLPIKSGEDCKRPLSEDEKG</sequence>
<dbReference type="EMBL" id="BIFY01000035">
    <property type="protein sequence ID" value="GCE60398.1"/>
    <property type="molecule type" value="Genomic_DNA"/>
</dbReference>
<keyword evidence="3" id="KW-1133">Transmembrane helix</keyword>
<feature type="region of interest" description="Disordered" evidence="2">
    <location>
        <begin position="505"/>
        <end position="528"/>
    </location>
</feature>
<keyword evidence="3" id="KW-0472">Membrane</keyword>
<organism evidence="4 5">
    <name type="scientific">Microcystis aeruginosa NIES-4285</name>
    <dbReference type="NCBI Taxonomy" id="2497681"/>
    <lineage>
        <taxon>Bacteria</taxon>
        <taxon>Bacillati</taxon>
        <taxon>Cyanobacteriota</taxon>
        <taxon>Cyanophyceae</taxon>
        <taxon>Oscillatoriophycideae</taxon>
        <taxon>Chroococcales</taxon>
        <taxon>Microcystaceae</taxon>
        <taxon>Microcystis</taxon>
    </lineage>
</organism>
<dbReference type="AlphaFoldDB" id="A0A402DDY5"/>
<evidence type="ECO:0008006" key="6">
    <source>
        <dbReference type="Google" id="ProtNLM"/>
    </source>
</evidence>
<feature type="transmembrane region" description="Helical" evidence="3">
    <location>
        <begin position="238"/>
        <end position="260"/>
    </location>
</feature>
<proteinExistence type="predicted"/>
<feature type="compositionally biased region" description="Basic and acidic residues" evidence="2">
    <location>
        <begin position="300"/>
        <end position="317"/>
    </location>
</feature>
<keyword evidence="1" id="KW-0677">Repeat</keyword>
<keyword evidence="3" id="KW-0812">Transmembrane</keyword>
<gene>
    <name evidence="4" type="ORF">MiAbB_02319</name>
</gene>
<evidence type="ECO:0000313" key="5">
    <source>
        <dbReference type="Proteomes" id="UP000289660"/>
    </source>
</evidence>
<reference evidence="5" key="1">
    <citation type="submission" date="2018-12" db="EMBL/GenBank/DDBJ databases">
        <title>Genome sequence of Microcystis aeruginosa NIES-4285.</title>
        <authorList>
            <person name="Tanabe Y."/>
        </authorList>
    </citation>
    <scope>NUCLEOTIDE SEQUENCE [LARGE SCALE GENOMIC DNA]</scope>
    <source>
        <strain evidence="5">NIES-4285</strain>
    </source>
</reference>
<feature type="transmembrane region" description="Helical" evidence="3">
    <location>
        <begin position="205"/>
        <end position="226"/>
    </location>
</feature>
<dbReference type="Proteomes" id="UP000289660">
    <property type="component" value="Unassembled WGS sequence"/>
</dbReference>
<dbReference type="PANTHER" id="PTHR47485">
    <property type="entry name" value="THYLAKOID LUMENAL 17.4 KDA PROTEIN, CHLOROPLASTIC"/>
    <property type="match status" value="1"/>
</dbReference>
<name>A0A402DDY5_MICAE</name>
<evidence type="ECO:0000256" key="3">
    <source>
        <dbReference type="SAM" id="Phobius"/>
    </source>
</evidence>
<evidence type="ECO:0000256" key="1">
    <source>
        <dbReference type="ARBA" id="ARBA00022737"/>
    </source>
</evidence>
<feature type="transmembrane region" description="Helical" evidence="3">
    <location>
        <begin position="172"/>
        <end position="193"/>
    </location>
</feature>
<dbReference type="Pfam" id="PF00805">
    <property type="entry name" value="Pentapeptide"/>
    <property type="match status" value="1"/>
</dbReference>
<accession>A0A402DDY5</accession>
<dbReference type="RefSeq" id="WP_130757338.1">
    <property type="nucleotide sequence ID" value="NZ_BIFY01000035.1"/>
</dbReference>
<comment type="caution">
    <text evidence="4">The sequence shown here is derived from an EMBL/GenBank/DDBJ whole genome shotgun (WGS) entry which is preliminary data.</text>
</comment>